<reference evidence="4 5" key="1">
    <citation type="journal article" date="2014" name="PLoS ONE">
        <title>De novo Genome Assembly of the Fungal Plant Pathogen Pyrenophora semeniperda.</title>
        <authorList>
            <person name="Soliai M.M."/>
            <person name="Meyer S.E."/>
            <person name="Udall J.A."/>
            <person name="Elzinga D.E."/>
            <person name="Hermansen R.A."/>
            <person name="Bodily P.M."/>
            <person name="Hart A.A."/>
            <person name="Coleman C.E."/>
        </authorList>
    </citation>
    <scope>NUCLEOTIDE SEQUENCE [LARGE SCALE GENOMIC DNA]</scope>
    <source>
        <strain evidence="4 5">CCB06</strain>
        <tissue evidence="4">Mycelium</tissue>
    </source>
</reference>
<gene>
    <name evidence="4" type="ORF">GMOD_00008773</name>
</gene>
<dbReference type="PANTHER" id="PTHR48025">
    <property type="entry name" value="OS02G0815200 PROTEIN"/>
    <property type="match status" value="1"/>
</dbReference>
<sequence>MTTWEIPSTATLRLSDFLHARDHQIESHTVEITGLPKGHPLRNLNELLEPLMEDHDNWVYDPESYEYFGDDRDEPVDILHRKIRSDGAGLVRVSRPNMAKSLVWRFAGTYWKNATLNAKCVPDEEMDDLIVKQSSGDVQLFVAGFPANTSSTDIRDIFGEFSINDVSMPTGGKTFCFIYVAQADANNILAHFAAGFRYKGRNIHVSISDKKKGKKGKTDILSTANPALAAPVVRKASTDLKVNNLPYGVAESNIRIIFESFTVYKVVCKEGYAFVGIASDEVDRALKELPGKMVGDRKITVKVSERKRH</sequence>
<dbReference type="EMBL" id="KE747823">
    <property type="protein sequence ID" value="RMZ69845.1"/>
    <property type="molecule type" value="Genomic_DNA"/>
</dbReference>
<protein>
    <submittedName>
        <fullName evidence="4">RNP domain-containing</fullName>
    </submittedName>
</protein>
<evidence type="ECO:0000313" key="4">
    <source>
        <dbReference type="EMBL" id="RMZ69845.1"/>
    </source>
</evidence>
<proteinExistence type="predicted"/>
<accession>A0A3M7M5Q6</accession>
<dbReference type="InterPro" id="IPR012677">
    <property type="entry name" value="Nucleotide-bd_a/b_plait_sf"/>
</dbReference>
<dbReference type="Pfam" id="PF00076">
    <property type="entry name" value="RRM_1"/>
    <property type="match status" value="1"/>
</dbReference>
<name>A0A3M7M5Q6_9PLEO</name>
<organism evidence="4 5">
    <name type="scientific">Pyrenophora seminiperda CCB06</name>
    <dbReference type="NCBI Taxonomy" id="1302712"/>
    <lineage>
        <taxon>Eukaryota</taxon>
        <taxon>Fungi</taxon>
        <taxon>Dikarya</taxon>
        <taxon>Ascomycota</taxon>
        <taxon>Pezizomycotina</taxon>
        <taxon>Dothideomycetes</taxon>
        <taxon>Pleosporomycetidae</taxon>
        <taxon>Pleosporales</taxon>
        <taxon>Pleosporineae</taxon>
        <taxon>Pleosporaceae</taxon>
        <taxon>Pyrenophora</taxon>
    </lineage>
</organism>
<dbReference type="AlphaFoldDB" id="A0A3M7M5Q6"/>
<keyword evidence="5" id="KW-1185">Reference proteome</keyword>
<dbReference type="CDD" id="cd00590">
    <property type="entry name" value="RRM_SF"/>
    <property type="match status" value="2"/>
</dbReference>
<dbReference type="PROSITE" id="PS50102">
    <property type="entry name" value="RRM"/>
    <property type="match status" value="1"/>
</dbReference>
<dbReference type="Gene3D" id="3.30.70.330">
    <property type="match status" value="2"/>
</dbReference>
<evidence type="ECO:0000313" key="5">
    <source>
        <dbReference type="Proteomes" id="UP000265663"/>
    </source>
</evidence>
<dbReference type="InterPro" id="IPR035979">
    <property type="entry name" value="RBD_domain_sf"/>
</dbReference>
<evidence type="ECO:0000259" key="3">
    <source>
        <dbReference type="PROSITE" id="PS50102"/>
    </source>
</evidence>
<feature type="domain" description="RRM" evidence="3">
    <location>
        <begin position="238"/>
        <end position="306"/>
    </location>
</feature>
<dbReference type="SUPFAM" id="SSF54928">
    <property type="entry name" value="RNA-binding domain, RBD"/>
    <property type="match status" value="2"/>
</dbReference>
<evidence type="ECO:0000256" key="1">
    <source>
        <dbReference type="ARBA" id="ARBA00022884"/>
    </source>
</evidence>
<dbReference type="Proteomes" id="UP000265663">
    <property type="component" value="Unassembled WGS sequence"/>
</dbReference>
<keyword evidence="1 2" id="KW-0694">RNA-binding</keyword>
<dbReference type="InterPro" id="IPR050502">
    <property type="entry name" value="Euk_RNA-bind_prot"/>
</dbReference>
<dbReference type="InterPro" id="IPR000504">
    <property type="entry name" value="RRM_dom"/>
</dbReference>
<dbReference type="OrthoDB" id="3687416at2759"/>
<dbReference type="PANTHER" id="PTHR48025:SF1">
    <property type="entry name" value="RRM DOMAIN-CONTAINING PROTEIN"/>
    <property type="match status" value="1"/>
</dbReference>
<evidence type="ECO:0000256" key="2">
    <source>
        <dbReference type="PROSITE-ProRule" id="PRU00176"/>
    </source>
</evidence>
<dbReference type="GO" id="GO:0003723">
    <property type="term" value="F:RNA binding"/>
    <property type="evidence" value="ECO:0007669"/>
    <property type="project" value="UniProtKB-UniRule"/>
</dbReference>
<dbReference type="SMART" id="SM00360">
    <property type="entry name" value="RRM"/>
    <property type="match status" value="2"/>
</dbReference>